<feature type="domain" description="Response regulatory" evidence="15">
    <location>
        <begin position="702"/>
        <end position="813"/>
    </location>
</feature>
<dbReference type="PATRIC" id="fig|1280946.3.peg.724"/>
<dbReference type="InterPro" id="IPR013515">
    <property type="entry name" value="Phytochrome_cen-reg"/>
</dbReference>
<evidence type="ECO:0000256" key="3">
    <source>
        <dbReference type="ARBA" id="ARBA00022543"/>
    </source>
</evidence>
<dbReference type="SUPFAM" id="SSF55874">
    <property type="entry name" value="ATPase domain of HSP90 chaperone/DNA topoisomerase II/histidine kinase"/>
    <property type="match status" value="1"/>
</dbReference>
<dbReference type="Pfam" id="PF01590">
    <property type="entry name" value="GAF"/>
    <property type="match status" value="1"/>
</dbReference>
<dbReference type="AlphaFoldDB" id="A0A062UF09"/>
<dbReference type="Gene3D" id="3.30.450.20">
    <property type="entry name" value="PAS domain"/>
    <property type="match status" value="1"/>
</dbReference>
<dbReference type="InterPro" id="IPR001294">
    <property type="entry name" value="Phytochrome"/>
</dbReference>
<evidence type="ECO:0000256" key="12">
    <source>
        <dbReference type="PROSITE-ProRule" id="PRU00169"/>
    </source>
</evidence>
<dbReference type="EC" id="2.7.13.3" evidence="2"/>
<dbReference type="GO" id="GO:0006355">
    <property type="term" value="P:regulation of DNA-templated transcription"/>
    <property type="evidence" value="ECO:0007669"/>
    <property type="project" value="InterPro"/>
</dbReference>
<dbReference type="InterPro" id="IPR016132">
    <property type="entry name" value="Phyto_chromo_attachment"/>
</dbReference>
<dbReference type="Pfam" id="PF07536">
    <property type="entry name" value="HWE_HK"/>
    <property type="match status" value="1"/>
</dbReference>
<feature type="domain" description="Phytochrome chromophore attachment site" evidence="14">
    <location>
        <begin position="107"/>
        <end position="264"/>
    </location>
</feature>
<sequence>MVNHVSLNISAFIKADPQDMIGAPLNKYVEEDALKLIRSRLPLLAGVDAVERLFGVTLSEGVEPFDIAVHMSGRSIIIEIERHVQGKRADYTSYVRPMIERIGKAETSEELCEDAARQLRHLIGFDRVMVYQFAHDDSGEVIAESRRAGMDSFKGLHYPASDIPKQARKLYTRNLLRIIADVSDDGIEIIPTLSPEGEPLDLSLSTTRAVSPIHLEYLKNMGIEASLSISIMRRGKLWGLFACHHEEPKTVSYDVRSAAELFAQLFAFVLEQKHNDEARLEAAGAQLLHDRLMSQLAEHSSIIENFRLIVDAIQHVIDYDGAIGWVEGEFQSLGYTPTQEEFMGLVKFLNTTAASRIYNTNNVASVYPPAEEFADRAAGMLVLPVSRTPRDYVVLFRREMVNSVTWAGNPQKAVTYGPNGARLTPRKSFEAWKEVVRNTSAPWTEAEVRAANSLRLTLLEVILRMADAAVNERKKAQERQELLIAELNHRVRNILNLIKGLVNQSHAEARSVAEFTQVIGGRIHALARAHDQITDKKWTPTSVRELIETEAEAYLGLKATRVRIEGDNALVSPQAFTTLSLVIHELMTNSAKYGALCDTSGSLRIGLSLEPDGSLVIDWREIGGPPITSQPTRTGFGTTIIERSIPYELGGKASLRYEMSGVEARFVIPEEYVTLPSGAESTKPKAPVPEEVSQEKSGLSGCVLVLEDNIIIAMDAEQMLTQMGAADVALAADVSEALAHIDKSDITFALLDVNLGDETSEPVAEKLREKNIPFVFATGYGDAISMLDRFPDAPVVKKPYSSAAIERAVGKVM</sequence>
<dbReference type="PRINTS" id="PR01033">
    <property type="entry name" value="PHYTOCHROME"/>
</dbReference>
<dbReference type="InterPro" id="IPR029016">
    <property type="entry name" value="GAF-like_dom_sf"/>
</dbReference>
<evidence type="ECO:0000256" key="6">
    <source>
        <dbReference type="ARBA" id="ARBA00022679"/>
    </source>
</evidence>
<dbReference type="SUPFAM" id="SSF52172">
    <property type="entry name" value="CheY-like"/>
    <property type="match status" value="1"/>
</dbReference>
<dbReference type="GO" id="GO:0005524">
    <property type="term" value="F:ATP binding"/>
    <property type="evidence" value="ECO:0007669"/>
    <property type="project" value="UniProtKB-KW"/>
</dbReference>
<evidence type="ECO:0000256" key="10">
    <source>
        <dbReference type="ARBA" id="ARBA00022991"/>
    </source>
</evidence>
<evidence type="ECO:0000256" key="7">
    <source>
        <dbReference type="ARBA" id="ARBA00022741"/>
    </source>
</evidence>
<dbReference type="SUPFAM" id="SSF55785">
    <property type="entry name" value="PYP-like sensor domain (PAS domain)"/>
    <property type="match status" value="1"/>
</dbReference>
<reference evidence="16 17" key="1">
    <citation type="journal article" date="2014" name="Antonie Van Leeuwenhoek">
        <title>Hyphomonas beringensis sp. nov. and Hyphomonas chukchiensis sp. nov., isolated from surface seawater of the Bering Sea and Chukchi Sea.</title>
        <authorList>
            <person name="Li C."/>
            <person name="Lai Q."/>
            <person name="Li G."/>
            <person name="Dong C."/>
            <person name="Wang J."/>
            <person name="Liao Y."/>
            <person name="Shao Z."/>
        </authorList>
    </citation>
    <scope>NUCLEOTIDE SEQUENCE [LARGE SCALE GENOMIC DNA]</scope>
    <source>
        <strain evidence="16 17">25B14_1</strain>
    </source>
</reference>
<evidence type="ECO:0000259" key="15">
    <source>
        <dbReference type="PROSITE" id="PS50110"/>
    </source>
</evidence>
<dbReference type="Gene3D" id="3.30.565.10">
    <property type="entry name" value="Histidine kinase-like ATPase, C-terminal domain"/>
    <property type="match status" value="1"/>
</dbReference>
<dbReference type="Gene3D" id="3.30.450.40">
    <property type="match status" value="1"/>
</dbReference>
<dbReference type="GO" id="GO:0009584">
    <property type="term" value="P:detection of visible light"/>
    <property type="evidence" value="ECO:0007669"/>
    <property type="project" value="InterPro"/>
</dbReference>
<protein>
    <recommendedName>
        <fullName evidence="2">histidine kinase</fullName>
        <ecNumber evidence="2">2.7.13.3</ecNumber>
    </recommendedName>
</protein>
<dbReference type="eggNOG" id="COG0784">
    <property type="taxonomic scope" value="Bacteria"/>
</dbReference>
<dbReference type="Pfam" id="PF00360">
    <property type="entry name" value="PHY"/>
    <property type="match status" value="1"/>
</dbReference>
<accession>A0A062UF09</accession>
<proteinExistence type="predicted"/>
<dbReference type="Gene3D" id="3.30.450.270">
    <property type="match status" value="1"/>
</dbReference>
<dbReference type="InterPro" id="IPR003018">
    <property type="entry name" value="GAF"/>
</dbReference>
<gene>
    <name evidence="16" type="ORF">HY29_09640</name>
</gene>
<feature type="coiled-coil region" evidence="13">
    <location>
        <begin position="459"/>
        <end position="504"/>
    </location>
</feature>
<evidence type="ECO:0000256" key="2">
    <source>
        <dbReference type="ARBA" id="ARBA00012438"/>
    </source>
</evidence>
<dbReference type="SMART" id="SM00448">
    <property type="entry name" value="REC"/>
    <property type="match status" value="1"/>
</dbReference>
<evidence type="ECO:0000256" key="9">
    <source>
        <dbReference type="ARBA" id="ARBA00022840"/>
    </source>
</evidence>
<evidence type="ECO:0000259" key="14">
    <source>
        <dbReference type="PROSITE" id="PS50046"/>
    </source>
</evidence>
<dbReference type="PANTHER" id="PTHR41523:SF8">
    <property type="entry name" value="ETHYLENE RESPONSE SENSOR PROTEIN"/>
    <property type="match status" value="1"/>
</dbReference>
<dbReference type="SMART" id="SM00065">
    <property type="entry name" value="GAF"/>
    <property type="match status" value="1"/>
</dbReference>
<feature type="modified residue" description="4-aspartylphosphate" evidence="12">
    <location>
        <position position="752"/>
    </location>
</feature>
<evidence type="ECO:0000256" key="13">
    <source>
        <dbReference type="SAM" id="Coils"/>
    </source>
</evidence>
<keyword evidence="10" id="KW-0157">Chromophore</keyword>
<dbReference type="InterPro" id="IPR036890">
    <property type="entry name" value="HATPase_C_sf"/>
</dbReference>
<dbReference type="PANTHER" id="PTHR41523">
    <property type="entry name" value="TWO-COMPONENT SYSTEM SENSOR PROTEIN"/>
    <property type="match status" value="1"/>
</dbReference>
<dbReference type="Gene3D" id="3.40.50.2300">
    <property type="match status" value="1"/>
</dbReference>
<keyword evidence="5" id="KW-0716">Sensory transduction</keyword>
<keyword evidence="9" id="KW-0067">ATP-binding</keyword>
<evidence type="ECO:0000256" key="8">
    <source>
        <dbReference type="ARBA" id="ARBA00022777"/>
    </source>
</evidence>
<dbReference type="InterPro" id="IPR011102">
    <property type="entry name" value="Sig_transdc_His_kinase_HWE"/>
</dbReference>
<evidence type="ECO:0000256" key="1">
    <source>
        <dbReference type="ARBA" id="ARBA00000085"/>
    </source>
</evidence>
<name>A0A062UF09_9PROT</name>
<evidence type="ECO:0000256" key="4">
    <source>
        <dbReference type="ARBA" id="ARBA00022553"/>
    </source>
</evidence>
<dbReference type="SUPFAM" id="SSF55781">
    <property type="entry name" value="GAF domain-like"/>
    <property type="match status" value="2"/>
</dbReference>
<dbReference type="SMART" id="SM00911">
    <property type="entry name" value="HWE_HK"/>
    <property type="match status" value="1"/>
</dbReference>
<dbReference type="PROSITE" id="PS50110">
    <property type="entry name" value="RESPONSE_REGULATORY"/>
    <property type="match status" value="1"/>
</dbReference>
<dbReference type="eggNOG" id="COG4251">
    <property type="taxonomic scope" value="Bacteria"/>
</dbReference>
<keyword evidence="8" id="KW-0418">Kinase</keyword>
<keyword evidence="11" id="KW-0675">Receptor</keyword>
<dbReference type="InterPro" id="IPR035965">
    <property type="entry name" value="PAS-like_dom_sf"/>
</dbReference>
<dbReference type="GO" id="GO:0000160">
    <property type="term" value="P:phosphorelay signal transduction system"/>
    <property type="evidence" value="ECO:0007669"/>
    <property type="project" value="InterPro"/>
</dbReference>
<keyword evidence="4 12" id="KW-0597">Phosphoprotein</keyword>
<keyword evidence="13" id="KW-0175">Coiled coil</keyword>
<comment type="caution">
    <text evidence="16">The sequence shown here is derived from an EMBL/GenBank/DDBJ whole genome shotgun (WGS) entry which is preliminary data.</text>
</comment>
<dbReference type="PIRSF" id="PIRSF036397">
    <property type="entry name" value="Bactrphtchrm_rec"/>
    <property type="match status" value="1"/>
</dbReference>
<dbReference type="Proteomes" id="UP000027037">
    <property type="component" value="Unassembled WGS sequence"/>
</dbReference>
<dbReference type="InterPro" id="IPR043150">
    <property type="entry name" value="Phytochrome_PHY_sf"/>
</dbReference>
<keyword evidence="7" id="KW-0547">Nucleotide-binding</keyword>
<evidence type="ECO:0000313" key="17">
    <source>
        <dbReference type="Proteomes" id="UP000027037"/>
    </source>
</evidence>
<evidence type="ECO:0000256" key="5">
    <source>
        <dbReference type="ARBA" id="ARBA00022606"/>
    </source>
</evidence>
<dbReference type="InterPro" id="IPR011006">
    <property type="entry name" value="CheY-like_superfamily"/>
</dbReference>
<dbReference type="STRING" id="1280946.HY29_09640"/>
<organism evidence="16 17">
    <name type="scientific">Hyphomonas beringensis</name>
    <dbReference type="NCBI Taxonomy" id="1280946"/>
    <lineage>
        <taxon>Bacteria</taxon>
        <taxon>Pseudomonadati</taxon>
        <taxon>Pseudomonadota</taxon>
        <taxon>Alphaproteobacteria</taxon>
        <taxon>Hyphomonadales</taxon>
        <taxon>Hyphomonadaceae</taxon>
        <taxon>Hyphomonas</taxon>
    </lineage>
</organism>
<keyword evidence="6" id="KW-0808">Transferase</keyword>
<dbReference type="GO" id="GO:0009881">
    <property type="term" value="F:photoreceptor activity"/>
    <property type="evidence" value="ECO:0007669"/>
    <property type="project" value="UniProtKB-KW"/>
</dbReference>
<evidence type="ECO:0000256" key="11">
    <source>
        <dbReference type="ARBA" id="ARBA00023170"/>
    </source>
</evidence>
<dbReference type="InterPro" id="IPR001789">
    <property type="entry name" value="Sig_transdc_resp-reg_receiver"/>
</dbReference>
<dbReference type="InterPro" id="IPR009219">
    <property type="entry name" value="Bactrphtchr_CheY"/>
</dbReference>
<evidence type="ECO:0000313" key="16">
    <source>
        <dbReference type="EMBL" id="KCZ56303.1"/>
    </source>
</evidence>
<dbReference type="PROSITE" id="PS50046">
    <property type="entry name" value="PHYTOCHROME_2"/>
    <property type="match status" value="1"/>
</dbReference>
<keyword evidence="17" id="KW-1185">Reference proteome</keyword>
<dbReference type="GO" id="GO:0004673">
    <property type="term" value="F:protein histidine kinase activity"/>
    <property type="evidence" value="ECO:0007669"/>
    <property type="project" value="UniProtKB-EC"/>
</dbReference>
<comment type="catalytic activity">
    <reaction evidence="1">
        <text>ATP + protein L-histidine = ADP + protein N-phospho-L-histidine.</text>
        <dbReference type="EC" id="2.7.13.3"/>
    </reaction>
</comment>
<keyword evidence="3" id="KW-0600">Photoreceptor protein</keyword>
<dbReference type="EMBL" id="AWFF01000025">
    <property type="protein sequence ID" value="KCZ56303.1"/>
    <property type="molecule type" value="Genomic_DNA"/>
</dbReference>